<feature type="compositionally biased region" description="Polar residues" evidence="1">
    <location>
        <begin position="121"/>
        <end position="132"/>
    </location>
</feature>
<feature type="signal peptide" evidence="2">
    <location>
        <begin position="1"/>
        <end position="28"/>
    </location>
</feature>
<reference evidence="4" key="1">
    <citation type="submission" date="2022-01" db="EMBL/GenBank/DDBJ databases">
        <authorList>
            <person name="Jo J.-H."/>
            <person name="Im W.-T."/>
        </authorList>
    </citation>
    <scope>NUCLEOTIDE SEQUENCE</scope>
    <source>
        <strain evidence="4">XY25</strain>
    </source>
</reference>
<organism evidence="4 5">
    <name type="scientific">Dechloromonas hankyongensis</name>
    <dbReference type="NCBI Taxonomy" id="2908002"/>
    <lineage>
        <taxon>Bacteria</taxon>
        <taxon>Pseudomonadati</taxon>
        <taxon>Pseudomonadota</taxon>
        <taxon>Betaproteobacteria</taxon>
        <taxon>Rhodocyclales</taxon>
        <taxon>Azonexaceae</taxon>
        <taxon>Dechloromonas</taxon>
    </lineage>
</organism>
<dbReference type="RefSeq" id="WP_275711357.1">
    <property type="nucleotide sequence ID" value="NZ_JAKLTN010000002.1"/>
</dbReference>
<dbReference type="NCBIfam" id="TIGR02595">
    <property type="entry name" value="PEP_CTERM"/>
    <property type="match status" value="1"/>
</dbReference>
<proteinExistence type="predicted"/>
<sequence length="333" mass="35207">MKSAFTNSRAVRSVLGVVAAVSASSAFALTLPGVTSCGYAPPFENLMCYTSPETGGRLYVGSVHDDFISYSANNLAMYAGIKDANNNPVYTSLSEWGSLPSFGSGQIVKIFSFNNSNNGTFPDPTIGTNDNKSAPDADLTPKNDGQYAGQWPVGASVTIAQLKAFLGAGVTSPVFTFDLNELAPGLDLNGFMQVRRNGVALNGATFAFDNIANHSYDPNSLVHALRTQPVSWFDPVVCAAFPGNICTVDVDNDVGSGKPDFFTYAMNFNLYDYQDTDTLYFYMAMADIDSGGEELALTNAVTPTNQVPEPASLVLLGAAILGLGIASRGKNKA</sequence>
<evidence type="ECO:0000256" key="2">
    <source>
        <dbReference type="SAM" id="SignalP"/>
    </source>
</evidence>
<dbReference type="Proteomes" id="UP001165384">
    <property type="component" value="Unassembled WGS sequence"/>
</dbReference>
<comment type="caution">
    <text evidence="4">The sequence shown here is derived from an EMBL/GenBank/DDBJ whole genome shotgun (WGS) entry which is preliminary data.</text>
</comment>
<protein>
    <submittedName>
        <fullName evidence="4">PEP-CTERM sorting domain-containing protein</fullName>
    </submittedName>
</protein>
<evidence type="ECO:0000313" key="4">
    <source>
        <dbReference type="EMBL" id="MCG2578029.1"/>
    </source>
</evidence>
<dbReference type="InterPro" id="IPR013424">
    <property type="entry name" value="Ice-binding_C"/>
</dbReference>
<evidence type="ECO:0000259" key="3">
    <source>
        <dbReference type="Pfam" id="PF07589"/>
    </source>
</evidence>
<dbReference type="Pfam" id="PF07589">
    <property type="entry name" value="PEP-CTERM"/>
    <property type="match status" value="1"/>
</dbReference>
<dbReference type="EMBL" id="JAKLTN010000002">
    <property type="protein sequence ID" value="MCG2578029.1"/>
    <property type="molecule type" value="Genomic_DNA"/>
</dbReference>
<keyword evidence="2" id="KW-0732">Signal</keyword>
<feature type="region of interest" description="Disordered" evidence="1">
    <location>
        <begin position="121"/>
        <end position="145"/>
    </location>
</feature>
<feature type="chain" id="PRO_5046623704" evidence="2">
    <location>
        <begin position="29"/>
        <end position="333"/>
    </location>
</feature>
<keyword evidence="5" id="KW-1185">Reference proteome</keyword>
<evidence type="ECO:0000256" key="1">
    <source>
        <dbReference type="SAM" id="MobiDB-lite"/>
    </source>
</evidence>
<accession>A0ABS9K4C5</accession>
<feature type="domain" description="Ice-binding protein C-terminal" evidence="3">
    <location>
        <begin position="306"/>
        <end position="326"/>
    </location>
</feature>
<evidence type="ECO:0000313" key="5">
    <source>
        <dbReference type="Proteomes" id="UP001165384"/>
    </source>
</evidence>
<gene>
    <name evidence="4" type="ORF">LZ012_13625</name>
</gene>
<name>A0ABS9K4C5_9RHOO</name>